<dbReference type="PANTHER" id="PTHR19878">
    <property type="entry name" value="AUTOPHAGY PROTEIN 16-LIKE"/>
    <property type="match status" value="1"/>
</dbReference>
<dbReference type="CDD" id="cd22887">
    <property type="entry name" value="Atg16_CCD"/>
    <property type="match status" value="1"/>
</dbReference>
<proteinExistence type="inferred from homology"/>
<feature type="repeat" description="WD" evidence="2">
    <location>
        <begin position="248"/>
        <end position="289"/>
    </location>
</feature>
<evidence type="ECO:0000313" key="6">
    <source>
        <dbReference type="Proteomes" id="UP001307889"/>
    </source>
</evidence>
<feature type="coiled-coil region" evidence="3">
    <location>
        <begin position="32"/>
        <end position="188"/>
    </location>
</feature>
<keyword evidence="2" id="KW-0853">WD repeat</keyword>
<gene>
    <name evidence="5" type="ORF">NTJ_05560</name>
</gene>
<dbReference type="SUPFAM" id="SSF50978">
    <property type="entry name" value="WD40 repeat-like"/>
    <property type="match status" value="1"/>
</dbReference>
<keyword evidence="6" id="KW-1185">Reference proteome</keyword>
<feature type="repeat" description="WD" evidence="2">
    <location>
        <begin position="292"/>
        <end position="333"/>
    </location>
</feature>
<dbReference type="Gene3D" id="2.130.10.10">
    <property type="entry name" value="YVTN repeat-like/Quinoprotein amine dehydrogenase"/>
    <property type="match status" value="1"/>
</dbReference>
<evidence type="ECO:0000256" key="3">
    <source>
        <dbReference type="SAM" id="Coils"/>
    </source>
</evidence>
<dbReference type="InterPro" id="IPR015943">
    <property type="entry name" value="WD40/YVTN_repeat-like_dom_sf"/>
</dbReference>
<dbReference type="Pfam" id="PF08614">
    <property type="entry name" value="ATG16"/>
    <property type="match status" value="1"/>
</dbReference>
<sequence>MESSSWRESILDQIQRRNKHQFSAFEDLISAHNRLFDSHAALRQENEKLRSERLALPRGSIESQGAPERISILESKLLAQQEELTELLRKRGENAQLVVDLNKKLQEKADQLKAAEDSNAEQGAIIITLKLELKSLVSKKAELENLNQLIRDEHTALQLAYSHLEDKLRKTQDENRELVDRLMKYKSKDAEKMNEENDAFVRKRYLKIQKELEEAAKDSSRNVTLDTFVPDIPYSDKSDVPTKATYVFDAHEGEVSAVKWSPVDRVVATGGADRKIRLWDTSKNVAESRGVLVGSSAGVMSVNFDTTGSYILGASNDQATRVWGVGDQRLKVSTTTT</sequence>
<name>A0ABN7AKI3_9HEMI</name>
<dbReference type="InterPro" id="IPR045160">
    <property type="entry name" value="ATG16"/>
</dbReference>
<dbReference type="PANTHER" id="PTHR19878:SF8">
    <property type="entry name" value="AUTOPHAGY-RELATED 16, ISOFORM F"/>
    <property type="match status" value="1"/>
</dbReference>
<dbReference type="SMART" id="SM00320">
    <property type="entry name" value="WD40"/>
    <property type="match status" value="2"/>
</dbReference>
<dbReference type="PROSITE" id="PS50294">
    <property type="entry name" value="WD_REPEATS_REGION"/>
    <property type="match status" value="2"/>
</dbReference>
<accession>A0ABN7AKI3</accession>
<dbReference type="InterPro" id="IPR013923">
    <property type="entry name" value="Autophagy-rel_prot_16_dom"/>
</dbReference>
<dbReference type="Proteomes" id="UP001307889">
    <property type="component" value="Chromosome 3"/>
</dbReference>
<protein>
    <submittedName>
        <fullName evidence="5">Autophagy related 16-like 1 (S. cerevisiae)</fullName>
    </submittedName>
</protein>
<comment type="similarity">
    <text evidence="1">Belongs to the WD repeat ATG16 family.</text>
</comment>
<reference evidence="5 6" key="1">
    <citation type="submission" date="2023-09" db="EMBL/GenBank/DDBJ databases">
        <title>Nesidiocoris tenuis whole genome shotgun sequence.</title>
        <authorList>
            <person name="Shibata T."/>
            <person name="Shimoda M."/>
            <person name="Kobayashi T."/>
            <person name="Uehara T."/>
        </authorList>
    </citation>
    <scope>NUCLEOTIDE SEQUENCE [LARGE SCALE GENOMIC DNA]</scope>
    <source>
        <strain evidence="5 6">Japan</strain>
    </source>
</reference>
<feature type="domain" description="Autophagy-related protein 16" evidence="4">
    <location>
        <begin position="10"/>
        <end position="194"/>
    </location>
</feature>
<dbReference type="InterPro" id="IPR001680">
    <property type="entry name" value="WD40_rpt"/>
</dbReference>
<evidence type="ECO:0000256" key="2">
    <source>
        <dbReference type="PROSITE-ProRule" id="PRU00221"/>
    </source>
</evidence>
<keyword evidence="3" id="KW-0175">Coiled coil</keyword>
<evidence type="ECO:0000313" key="5">
    <source>
        <dbReference type="EMBL" id="BES92751.1"/>
    </source>
</evidence>
<dbReference type="EMBL" id="AP028911">
    <property type="protein sequence ID" value="BES92751.1"/>
    <property type="molecule type" value="Genomic_DNA"/>
</dbReference>
<dbReference type="PROSITE" id="PS50082">
    <property type="entry name" value="WD_REPEATS_2"/>
    <property type="match status" value="2"/>
</dbReference>
<dbReference type="Pfam" id="PF00400">
    <property type="entry name" value="WD40"/>
    <property type="match status" value="2"/>
</dbReference>
<organism evidence="5 6">
    <name type="scientific">Nesidiocoris tenuis</name>
    <dbReference type="NCBI Taxonomy" id="355587"/>
    <lineage>
        <taxon>Eukaryota</taxon>
        <taxon>Metazoa</taxon>
        <taxon>Ecdysozoa</taxon>
        <taxon>Arthropoda</taxon>
        <taxon>Hexapoda</taxon>
        <taxon>Insecta</taxon>
        <taxon>Pterygota</taxon>
        <taxon>Neoptera</taxon>
        <taxon>Paraneoptera</taxon>
        <taxon>Hemiptera</taxon>
        <taxon>Heteroptera</taxon>
        <taxon>Panheteroptera</taxon>
        <taxon>Cimicomorpha</taxon>
        <taxon>Miridae</taxon>
        <taxon>Dicyphina</taxon>
        <taxon>Nesidiocoris</taxon>
    </lineage>
</organism>
<evidence type="ECO:0000256" key="1">
    <source>
        <dbReference type="ARBA" id="ARBA00009271"/>
    </source>
</evidence>
<dbReference type="InterPro" id="IPR036322">
    <property type="entry name" value="WD40_repeat_dom_sf"/>
</dbReference>
<evidence type="ECO:0000259" key="4">
    <source>
        <dbReference type="Pfam" id="PF08614"/>
    </source>
</evidence>